<dbReference type="RefSeq" id="WP_268781158.1">
    <property type="nucleotide sequence ID" value="NZ_JAPRAT010000035.1"/>
</dbReference>
<evidence type="ECO:0000256" key="3">
    <source>
        <dbReference type="ARBA" id="ARBA00022679"/>
    </source>
</evidence>
<evidence type="ECO:0000256" key="1">
    <source>
        <dbReference type="ARBA" id="ARBA00005017"/>
    </source>
</evidence>
<reference evidence="9" key="1">
    <citation type="submission" date="2022-11" db="EMBL/GenBank/DDBJ databases">
        <title>WGS of Natronobacillus azotifigens 24KS-1, an anaerobic diazotrophic haloalkaliphile from soda-rich habitats.</title>
        <authorList>
            <person name="Sorokin D.Y."/>
            <person name="Merkel A.Y."/>
        </authorList>
    </citation>
    <scope>NUCLEOTIDE SEQUENCE</scope>
    <source>
        <strain evidence="9">24KS-1</strain>
    </source>
</reference>
<dbReference type="Pfam" id="PF08544">
    <property type="entry name" value="GHMP_kinases_C"/>
    <property type="match status" value="1"/>
</dbReference>
<organism evidence="9 10">
    <name type="scientific">Natronobacillus azotifigens</name>
    <dbReference type="NCBI Taxonomy" id="472978"/>
    <lineage>
        <taxon>Bacteria</taxon>
        <taxon>Bacillati</taxon>
        <taxon>Bacillota</taxon>
        <taxon>Bacilli</taxon>
        <taxon>Bacillales</taxon>
        <taxon>Bacillaceae</taxon>
        <taxon>Natronobacillus</taxon>
    </lineage>
</organism>
<evidence type="ECO:0000256" key="6">
    <source>
        <dbReference type="ARBA" id="ARBA00022840"/>
    </source>
</evidence>
<dbReference type="AlphaFoldDB" id="A0A9J6RG53"/>
<dbReference type="EC" id="2.7.4.2" evidence="2"/>
<gene>
    <name evidence="9" type="ORF">OWO01_14355</name>
</gene>
<evidence type="ECO:0000256" key="2">
    <source>
        <dbReference type="ARBA" id="ARBA00012958"/>
    </source>
</evidence>
<comment type="caution">
    <text evidence="9">The sequence shown here is derived from an EMBL/GenBank/DDBJ whole genome shotgun (WGS) entry which is preliminary data.</text>
</comment>
<feature type="domain" description="GHMP kinase N-terminal" evidence="7">
    <location>
        <begin position="81"/>
        <end position="172"/>
    </location>
</feature>
<dbReference type="SUPFAM" id="SSF55060">
    <property type="entry name" value="GHMP Kinase, C-terminal domain"/>
    <property type="match status" value="1"/>
</dbReference>
<dbReference type="PANTHER" id="PTHR31814">
    <property type="match status" value="1"/>
</dbReference>
<dbReference type="NCBIfam" id="TIGR01220">
    <property type="entry name" value="Pmev_kin_Gr_pos"/>
    <property type="match status" value="1"/>
</dbReference>
<dbReference type="Pfam" id="PF00288">
    <property type="entry name" value="GHMP_kinases_N"/>
    <property type="match status" value="1"/>
</dbReference>
<dbReference type="PANTHER" id="PTHR31814:SF2">
    <property type="entry name" value="PHOSPHOMEVALONATE KINASE"/>
    <property type="match status" value="1"/>
</dbReference>
<dbReference type="GO" id="GO:0004631">
    <property type="term" value="F:phosphomevalonate kinase activity"/>
    <property type="evidence" value="ECO:0007669"/>
    <property type="project" value="UniProtKB-EC"/>
</dbReference>
<proteinExistence type="predicted"/>
<comment type="pathway">
    <text evidence="1">Isoprenoid biosynthesis; isopentenyl diphosphate biosynthesis via mevalonate pathway; isopentenyl diphosphate from (R)-mevalonate: step 2/3.</text>
</comment>
<dbReference type="InterPro" id="IPR013750">
    <property type="entry name" value="GHMP_kinase_C_dom"/>
</dbReference>
<feature type="domain" description="GHMP kinase C-terminal" evidence="8">
    <location>
        <begin position="288"/>
        <end position="345"/>
    </location>
</feature>
<evidence type="ECO:0000313" key="10">
    <source>
        <dbReference type="Proteomes" id="UP001084197"/>
    </source>
</evidence>
<dbReference type="InterPro" id="IPR014721">
    <property type="entry name" value="Ribsml_uS5_D2-typ_fold_subgr"/>
</dbReference>
<evidence type="ECO:0000256" key="5">
    <source>
        <dbReference type="ARBA" id="ARBA00022777"/>
    </source>
</evidence>
<dbReference type="InterPro" id="IPR005917">
    <property type="entry name" value="Pmev_kinase_bact"/>
</dbReference>
<dbReference type="InterPro" id="IPR036554">
    <property type="entry name" value="GHMP_kinase_C_sf"/>
</dbReference>
<protein>
    <recommendedName>
        <fullName evidence="2">phosphomevalonate kinase</fullName>
        <ecNumber evidence="2">2.7.4.2</ecNumber>
    </recommendedName>
</protein>
<dbReference type="InterPro" id="IPR006204">
    <property type="entry name" value="GHMP_kinase_N_dom"/>
</dbReference>
<keyword evidence="5 9" id="KW-0418">Kinase</keyword>
<keyword evidence="6" id="KW-0067">ATP-binding</keyword>
<evidence type="ECO:0000259" key="7">
    <source>
        <dbReference type="Pfam" id="PF00288"/>
    </source>
</evidence>
<keyword evidence="3 9" id="KW-0808">Transferase</keyword>
<name>A0A9J6RG53_9BACI</name>
<dbReference type="Gene3D" id="3.30.230.10">
    <property type="match status" value="1"/>
</dbReference>
<dbReference type="InterPro" id="IPR020568">
    <property type="entry name" value="Ribosomal_Su5_D2-typ_SF"/>
</dbReference>
<dbReference type="InterPro" id="IPR035102">
    <property type="entry name" value="Phosphomevalonate_kinase"/>
</dbReference>
<dbReference type="Gene3D" id="3.30.70.890">
    <property type="entry name" value="GHMP kinase, C-terminal domain"/>
    <property type="match status" value="1"/>
</dbReference>
<dbReference type="PRINTS" id="PR00959">
    <property type="entry name" value="MEVGALKINASE"/>
</dbReference>
<keyword evidence="10" id="KW-1185">Reference proteome</keyword>
<dbReference type="SUPFAM" id="SSF54211">
    <property type="entry name" value="Ribosomal protein S5 domain 2-like"/>
    <property type="match status" value="1"/>
</dbReference>
<evidence type="ECO:0000256" key="4">
    <source>
        <dbReference type="ARBA" id="ARBA00022741"/>
    </source>
</evidence>
<dbReference type="EMBL" id="JAPRAT010000035">
    <property type="protein sequence ID" value="MCZ0704388.1"/>
    <property type="molecule type" value="Genomic_DNA"/>
</dbReference>
<keyword evidence="4" id="KW-0547">Nucleotide-binding</keyword>
<evidence type="ECO:0000259" key="8">
    <source>
        <dbReference type="Pfam" id="PF08544"/>
    </source>
</evidence>
<dbReference type="GO" id="GO:0005524">
    <property type="term" value="F:ATP binding"/>
    <property type="evidence" value="ECO:0007669"/>
    <property type="project" value="UniProtKB-KW"/>
</dbReference>
<accession>A0A9J6RG53</accession>
<dbReference type="Proteomes" id="UP001084197">
    <property type="component" value="Unassembled WGS sequence"/>
</dbReference>
<sequence length="361" mass="39310">MAKPHYTVKAPGKLLIAGEYAVTELNQDSIVVAVDRYITVEVYPSSVNRLELPQLGLTDVQWKVEAGEVLFSINDDRLRFIKSVIKLVYAYVNKDVDRAVTLTVKSELDDPSGQKYGLGSSAAIVVAVVTALLKWYQGSEDLMTIFKLASAAHFHTQGNGSCADIAASTFGGWIQYRTFDGDWLNQQLTEVRSIKKIIDGPWPGLKIEPIQLPPSLHFLVGWTGNAASTAPMVHNIRQLKQANPSTYDQFLQQSQQAVAFILDGFANNQPELVLAGVRKNRQALQFISNQAQVVIETPVLEKLATLASKYGSAKSSGAGGGDCGIAFVEEQANVEQLKAEWARSGITPLDLQVAEKGVGAY</sequence>
<evidence type="ECO:0000313" key="9">
    <source>
        <dbReference type="EMBL" id="MCZ0704388.1"/>
    </source>
</evidence>